<dbReference type="Gene3D" id="3.30.70.3000">
    <property type="match status" value="1"/>
</dbReference>
<reference evidence="2 3" key="1">
    <citation type="submission" date="2024-01" db="EMBL/GenBank/DDBJ databases">
        <title>The complete chloroplast genome sequence of Lithospermum erythrorhizon: insights into the phylogenetic relationship among Boraginaceae species and the maternal lineages of purple gromwells.</title>
        <authorList>
            <person name="Okada T."/>
            <person name="Watanabe K."/>
        </authorList>
    </citation>
    <scope>NUCLEOTIDE SEQUENCE [LARGE SCALE GENOMIC DNA]</scope>
</reference>
<dbReference type="InterPro" id="IPR038469">
    <property type="entry name" value="tRNAHis_GuaTrfase_Thg1_sf"/>
</dbReference>
<dbReference type="Pfam" id="PF04446">
    <property type="entry name" value="Thg1"/>
    <property type="match status" value="1"/>
</dbReference>
<proteinExistence type="predicted"/>
<keyword evidence="3" id="KW-1185">Reference proteome</keyword>
<dbReference type="GO" id="GO:0000287">
    <property type="term" value="F:magnesium ion binding"/>
    <property type="evidence" value="ECO:0007669"/>
    <property type="project" value="InterPro"/>
</dbReference>
<dbReference type="InterPro" id="IPR007537">
    <property type="entry name" value="tRNAHis_GuaTrfase_Thg1"/>
</dbReference>
<dbReference type="PANTHER" id="PTHR12729:SF6">
    <property type="entry name" value="TRNA(HIS) GUANYLYLTRANSFERASE-RELATED"/>
    <property type="match status" value="1"/>
</dbReference>
<name>A0AAV3RHT2_LITER</name>
<dbReference type="EMBL" id="BAABME010009559">
    <property type="protein sequence ID" value="GAA0175380.1"/>
    <property type="molecule type" value="Genomic_DNA"/>
</dbReference>
<gene>
    <name evidence="2" type="ORF">LIER_28564</name>
</gene>
<dbReference type="GO" id="GO:0008193">
    <property type="term" value="F:tRNA guanylyltransferase activity"/>
    <property type="evidence" value="ECO:0007669"/>
    <property type="project" value="InterPro"/>
</dbReference>
<feature type="domain" description="tRNAHis guanylyltransferase catalytic" evidence="1">
    <location>
        <begin position="6"/>
        <end position="86"/>
    </location>
</feature>
<evidence type="ECO:0000313" key="2">
    <source>
        <dbReference type="EMBL" id="GAA0175380.1"/>
    </source>
</evidence>
<protein>
    <recommendedName>
        <fullName evidence="1">tRNAHis guanylyltransferase catalytic domain-containing protein</fullName>
    </recommendedName>
</protein>
<sequence length="103" mass="11990">MANSKYQYVKESFEVVDEVMAPNIIVVRIGGLNFEEFSELHEFVKPNDEQALKLMNECAKAVLEEKGFYEIACAYGFRYEYRFRFTLCASLELLEDHSLVCDL</sequence>
<dbReference type="GO" id="GO:0006400">
    <property type="term" value="P:tRNA modification"/>
    <property type="evidence" value="ECO:0007669"/>
    <property type="project" value="InterPro"/>
</dbReference>
<dbReference type="PANTHER" id="PTHR12729">
    <property type="entry name" value="TRNA(HIS) GUANYLYLTRANSFERASE-RELATED"/>
    <property type="match status" value="1"/>
</dbReference>
<dbReference type="Proteomes" id="UP001454036">
    <property type="component" value="Unassembled WGS sequence"/>
</dbReference>
<dbReference type="InterPro" id="IPR024956">
    <property type="entry name" value="tRNAHis_GuaTrfase_cat"/>
</dbReference>
<organism evidence="2 3">
    <name type="scientific">Lithospermum erythrorhizon</name>
    <name type="common">Purple gromwell</name>
    <name type="synonym">Lithospermum officinale var. erythrorhizon</name>
    <dbReference type="NCBI Taxonomy" id="34254"/>
    <lineage>
        <taxon>Eukaryota</taxon>
        <taxon>Viridiplantae</taxon>
        <taxon>Streptophyta</taxon>
        <taxon>Embryophyta</taxon>
        <taxon>Tracheophyta</taxon>
        <taxon>Spermatophyta</taxon>
        <taxon>Magnoliopsida</taxon>
        <taxon>eudicotyledons</taxon>
        <taxon>Gunneridae</taxon>
        <taxon>Pentapetalae</taxon>
        <taxon>asterids</taxon>
        <taxon>lamiids</taxon>
        <taxon>Boraginales</taxon>
        <taxon>Boraginaceae</taxon>
        <taxon>Boraginoideae</taxon>
        <taxon>Lithospermeae</taxon>
        <taxon>Lithospermum</taxon>
    </lineage>
</organism>
<comment type="caution">
    <text evidence="2">The sequence shown here is derived from an EMBL/GenBank/DDBJ whole genome shotgun (WGS) entry which is preliminary data.</text>
</comment>
<accession>A0AAV3RHT2</accession>
<evidence type="ECO:0000313" key="3">
    <source>
        <dbReference type="Proteomes" id="UP001454036"/>
    </source>
</evidence>
<dbReference type="AlphaFoldDB" id="A0AAV3RHT2"/>
<evidence type="ECO:0000259" key="1">
    <source>
        <dbReference type="Pfam" id="PF04446"/>
    </source>
</evidence>